<sequence length="196" mass="20640">MPPVSPPHPGAVLVRRRCMPESSSGLSPVAQVPHGLRRRVFLAAPRSSLGARLAHGYWAARPGAGEPEPQLPLPPPVQGGRTKVRRGEGGKGVGGQQGPSLGPSPLDSGPSRHHTLTARPVPQARPRDAVSAGSAAVASPRLPDPRRPRSTSAQHQPVPPKGAGFPRVDPVYADGQWRPRSALQMFFLRAQDGVLS</sequence>
<dbReference type="Proteomes" id="UP001066276">
    <property type="component" value="Chromosome 6"/>
</dbReference>
<protein>
    <submittedName>
        <fullName evidence="2">Uncharacterized protein</fullName>
    </submittedName>
</protein>
<dbReference type="AlphaFoldDB" id="A0AAV7QVV3"/>
<feature type="compositionally biased region" description="Low complexity" evidence="1">
    <location>
        <begin position="129"/>
        <end position="141"/>
    </location>
</feature>
<name>A0AAV7QVV3_PLEWA</name>
<comment type="caution">
    <text evidence="2">The sequence shown here is derived from an EMBL/GenBank/DDBJ whole genome shotgun (WGS) entry which is preliminary data.</text>
</comment>
<gene>
    <name evidence="2" type="ORF">NDU88_009860</name>
</gene>
<keyword evidence="3" id="KW-1185">Reference proteome</keyword>
<dbReference type="EMBL" id="JANPWB010000010">
    <property type="protein sequence ID" value="KAJ1143552.1"/>
    <property type="molecule type" value="Genomic_DNA"/>
</dbReference>
<reference evidence="2" key="1">
    <citation type="journal article" date="2022" name="bioRxiv">
        <title>Sequencing and chromosome-scale assembly of the giantPleurodeles waltlgenome.</title>
        <authorList>
            <person name="Brown T."/>
            <person name="Elewa A."/>
            <person name="Iarovenko S."/>
            <person name="Subramanian E."/>
            <person name="Araus A.J."/>
            <person name="Petzold A."/>
            <person name="Susuki M."/>
            <person name="Suzuki K.-i.T."/>
            <person name="Hayashi T."/>
            <person name="Toyoda A."/>
            <person name="Oliveira C."/>
            <person name="Osipova E."/>
            <person name="Leigh N.D."/>
            <person name="Simon A."/>
            <person name="Yun M.H."/>
        </authorList>
    </citation>
    <scope>NUCLEOTIDE SEQUENCE</scope>
    <source>
        <strain evidence="2">20211129_DDA</strain>
        <tissue evidence="2">Liver</tissue>
    </source>
</reference>
<proteinExistence type="predicted"/>
<organism evidence="2 3">
    <name type="scientific">Pleurodeles waltl</name>
    <name type="common">Iberian ribbed newt</name>
    <dbReference type="NCBI Taxonomy" id="8319"/>
    <lineage>
        <taxon>Eukaryota</taxon>
        <taxon>Metazoa</taxon>
        <taxon>Chordata</taxon>
        <taxon>Craniata</taxon>
        <taxon>Vertebrata</taxon>
        <taxon>Euteleostomi</taxon>
        <taxon>Amphibia</taxon>
        <taxon>Batrachia</taxon>
        <taxon>Caudata</taxon>
        <taxon>Salamandroidea</taxon>
        <taxon>Salamandridae</taxon>
        <taxon>Pleurodelinae</taxon>
        <taxon>Pleurodeles</taxon>
    </lineage>
</organism>
<evidence type="ECO:0000313" key="3">
    <source>
        <dbReference type="Proteomes" id="UP001066276"/>
    </source>
</evidence>
<evidence type="ECO:0000313" key="2">
    <source>
        <dbReference type="EMBL" id="KAJ1143552.1"/>
    </source>
</evidence>
<feature type="compositionally biased region" description="Low complexity" evidence="1">
    <location>
        <begin position="98"/>
        <end position="109"/>
    </location>
</feature>
<feature type="region of interest" description="Disordered" evidence="1">
    <location>
        <begin position="60"/>
        <end position="172"/>
    </location>
</feature>
<evidence type="ECO:0000256" key="1">
    <source>
        <dbReference type="SAM" id="MobiDB-lite"/>
    </source>
</evidence>
<accession>A0AAV7QVV3</accession>